<organism evidence="1 2">
    <name type="scientific">Enterococcus canis</name>
    <dbReference type="NCBI Taxonomy" id="214095"/>
    <lineage>
        <taxon>Bacteria</taxon>
        <taxon>Bacillati</taxon>
        <taxon>Bacillota</taxon>
        <taxon>Bacilli</taxon>
        <taxon>Lactobacillales</taxon>
        <taxon>Enterococcaceae</taxon>
        <taxon>Enterococcus</taxon>
    </lineage>
</organism>
<name>A0A1L8RJK4_9ENTE</name>
<accession>A0A1L8RJK4</accession>
<dbReference type="EMBL" id="JXKH01000001">
    <property type="protein sequence ID" value="OJG19885.1"/>
    <property type="molecule type" value="Genomic_DNA"/>
</dbReference>
<proteinExistence type="predicted"/>
<reference evidence="1 2" key="1">
    <citation type="submission" date="2014-12" db="EMBL/GenBank/DDBJ databases">
        <title>Draft genome sequences of 29 type strains of Enterococci.</title>
        <authorList>
            <person name="Zhong Z."/>
            <person name="Sun Z."/>
            <person name="Liu W."/>
            <person name="Zhang W."/>
            <person name="Zhang H."/>
        </authorList>
    </citation>
    <scope>NUCLEOTIDE SEQUENCE [LARGE SCALE GENOMIC DNA]</scope>
    <source>
        <strain evidence="1 2">DSM 17029</strain>
    </source>
</reference>
<evidence type="ECO:0000313" key="1">
    <source>
        <dbReference type="EMBL" id="OJG19885.1"/>
    </source>
</evidence>
<sequence>MRCAETTFFSYEIFNSSRILQACCIVSQSEVLPIITETNGSTSFAPFFLYFSNSLPTCQNNIRIINSFLMLSFVFIAVSAD</sequence>
<evidence type="ECO:0000313" key="2">
    <source>
        <dbReference type="Proteomes" id="UP000181884"/>
    </source>
</evidence>
<dbReference type="Proteomes" id="UP000181884">
    <property type="component" value="Unassembled WGS sequence"/>
</dbReference>
<dbReference type="STRING" id="214095.RU97_GL000118"/>
<comment type="caution">
    <text evidence="1">The sequence shown here is derived from an EMBL/GenBank/DDBJ whole genome shotgun (WGS) entry which is preliminary data.</text>
</comment>
<dbReference type="AlphaFoldDB" id="A0A1L8RJK4"/>
<protein>
    <submittedName>
        <fullName evidence="1">Uncharacterized protein</fullName>
    </submittedName>
</protein>
<gene>
    <name evidence="1" type="ORF">RU97_GL000118</name>
</gene>
<keyword evidence="2" id="KW-1185">Reference proteome</keyword>